<evidence type="ECO:0000313" key="3">
    <source>
        <dbReference type="Proteomes" id="UP000518752"/>
    </source>
</evidence>
<dbReference type="EMBL" id="JAACJN010000247">
    <property type="protein sequence ID" value="KAF5356468.1"/>
    <property type="molecule type" value="Genomic_DNA"/>
</dbReference>
<sequence>MAIGFDTSAVFSLRIALLAPIITFALTIAFFGFYTLLFGLACYFLFTGEHLAHRKLHIGWIISLFILSTLGGLITASSGLDDLAIQYTALLTQNPIPFVKAVTHYEKETVMRISILMSRGRKCSRRLRNYPSNLSSLGIKALGNRAPCFRGDSNKFRRSRGSHYENQGFSNSANPSNFAVEVEGENILVGFYYTNAVVNMLLTLTIAGRIWWVGVRTSRSFGHDGAIHKKYKQIIVVLLECGIIYPIALFAHAAVSSNEDSIVPVNMTGVVIQVAGIAPTLIILCTCLGRTASQKVIESQRSTYATSSGPYSSRRTGISKNLSTLVQASQSNSAVISTHNIEVEIEMKRVTEEV</sequence>
<keyword evidence="1" id="KW-0812">Transmembrane</keyword>
<keyword evidence="3" id="KW-1185">Reference proteome</keyword>
<feature type="transmembrane region" description="Helical" evidence="1">
    <location>
        <begin position="234"/>
        <end position="255"/>
    </location>
</feature>
<feature type="transmembrane region" description="Helical" evidence="1">
    <location>
        <begin position="58"/>
        <end position="80"/>
    </location>
</feature>
<proteinExistence type="predicted"/>
<reference evidence="2 3" key="1">
    <citation type="journal article" date="2020" name="ISME J.">
        <title>Uncovering the hidden diversity of litter-decomposition mechanisms in mushroom-forming fungi.</title>
        <authorList>
            <person name="Floudas D."/>
            <person name="Bentzer J."/>
            <person name="Ahren D."/>
            <person name="Johansson T."/>
            <person name="Persson P."/>
            <person name="Tunlid A."/>
        </authorList>
    </citation>
    <scope>NUCLEOTIDE SEQUENCE [LARGE SCALE GENOMIC DNA]</scope>
    <source>
        <strain evidence="2 3">CBS 406.79</strain>
    </source>
</reference>
<keyword evidence="1" id="KW-0472">Membrane</keyword>
<comment type="caution">
    <text evidence="2">The sequence shown here is derived from an EMBL/GenBank/DDBJ whole genome shotgun (WGS) entry which is preliminary data.</text>
</comment>
<evidence type="ECO:0000313" key="2">
    <source>
        <dbReference type="EMBL" id="KAF5356468.1"/>
    </source>
</evidence>
<name>A0A8H5LGH4_9AGAR</name>
<feature type="transmembrane region" description="Helical" evidence="1">
    <location>
        <begin position="191"/>
        <end position="213"/>
    </location>
</feature>
<dbReference type="AlphaFoldDB" id="A0A8H5LGH4"/>
<dbReference type="OrthoDB" id="3265563at2759"/>
<accession>A0A8H5LGH4</accession>
<dbReference type="Proteomes" id="UP000518752">
    <property type="component" value="Unassembled WGS sequence"/>
</dbReference>
<feature type="transmembrane region" description="Helical" evidence="1">
    <location>
        <begin position="15"/>
        <end position="46"/>
    </location>
</feature>
<gene>
    <name evidence="2" type="ORF">D9757_012478</name>
</gene>
<evidence type="ECO:0000256" key="1">
    <source>
        <dbReference type="SAM" id="Phobius"/>
    </source>
</evidence>
<feature type="transmembrane region" description="Helical" evidence="1">
    <location>
        <begin position="267"/>
        <end position="289"/>
    </location>
</feature>
<keyword evidence="1" id="KW-1133">Transmembrane helix</keyword>
<protein>
    <submittedName>
        <fullName evidence="2">Uncharacterized protein</fullName>
    </submittedName>
</protein>
<organism evidence="2 3">
    <name type="scientific">Collybiopsis confluens</name>
    <dbReference type="NCBI Taxonomy" id="2823264"/>
    <lineage>
        <taxon>Eukaryota</taxon>
        <taxon>Fungi</taxon>
        <taxon>Dikarya</taxon>
        <taxon>Basidiomycota</taxon>
        <taxon>Agaricomycotina</taxon>
        <taxon>Agaricomycetes</taxon>
        <taxon>Agaricomycetidae</taxon>
        <taxon>Agaricales</taxon>
        <taxon>Marasmiineae</taxon>
        <taxon>Omphalotaceae</taxon>
        <taxon>Collybiopsis</taxon>
    </lineage>
</organism>